<dbReference type="CDD" id="cd07891">
    <property type="entry name" value="CYTH-like_CthTTM-like_1"/>
    <property type="match status" value="1"/>
</dbReference>
<accession>A0A917F9J7</accession>
<dbReference type="InterPro" id="IPR023577">
    <property type="entry name" value="CYTH_domain"/>
</dbReference>
<gene>
    <name evidence="3" type="ORF">GCM10011332_15740</name>
</gene>
<reference evidence="3" key="2">
    <citation type="submission" date="2020-09" db="EMBL/GenBank/DDBJ databases">
        <authorList>
            <person name="Sun Q."/>
            <person name="Zhou Y."/>
        </authorList>
    </citation>
    <scope>NUCLEOTIDE SEQUENCE</scope>
    <source>
        <strain evidence="3">CGMCC 1.15254</strain>
    </source>
</reference>
<dbReference type="Proteomes" id="UP000632498">
    <property type="component" value="Unassembled WGS sequence"/>
</dbReference>
<dbReference type="RefSeq" id="WP_229734277.1">
    <property type="nucleotide sequence ID" value="NZ_BMHV01000009.1"/>
</dbReference>
<dbReference type="InterPro" id="IPR033469">
    <property type="entry name" value="CYTH-like_dom_sf"/>
</dbReference>
<dbReference type="SUPFAM" id="SSF55154">
    <property type="entry name" value="CYTH-like phosphatases"/>
    <property type="match status" value="1"/>
</dbReference>
<feature type="domain" description="CYTH" evidence="2">
    <location>
        <begin position="4"/>
        <end position="149"/>
    </location>
</feature>
<dbReference type="PIRSF" id="PIRSF016487">
    <property type="entry name" value="CYTH_UCP016487"/>
    <property type="match status" value="1"/>
</dbReference>
<dbReference type="PANTHER" id="PTHR40114:SF1">
    <property type="entry name" value="SLR0698 PROTEIN"/>
    <property type="match status" value="1"/>
</dbReference>
<proteinExistence type="predicted"/>
<comment type="caution">
    <text evidence="3">The sequence shown here is derived from an EMBL/GenBank/DDBJ whole genome shotgun (WGS) entry which is preliminary data.</text>
</comment>
<dbReference type="Pfam" id="PF01928">
    <property type="entry name" value="CYTH"/>
    <property type="match status" value="1"/>
</dbReference>
<keyword evidence="4" id="KW-1185">Reference proteome</keyword>
<dbReference type="PROSITE" id="PS51707">
    <property type="entry name" value="CYTH"/>
    <property type="match status" value="1"/>
</dbReference>
<dbReference type="InterPro" id="IPR012042">
    <property type="entry name" value="NeuTTM/CthTTM-like"/>
</dbReference>
<feature type="active site" description="Proton acceptor" evidence="1">
    <location>
        <position position="31"/>
    </location>
</feature>
<dbReference type="EMBL" id="BMHV01000009">
    <property type="protein sequence ID" value="GGF62698.1"/>
    <property type="molecule type" value="Genomic_DNA"/>
</dbReference>
<organism evidence="3 4">
    <name type="scientific">Terasakiella brassicae</name>
    <dbReference type="NCBI Taxonomy" id="1634917"/>
    <lineage>
        <taxon>Bacteria</taxon>
        <taxon>Pseudomonadati</taxon>
        <taxon>Pseudomonadota</taxon>
        <taxon>Alphaproteobacteria</taxon>
        <taxon>Rhodospirillales</taxon>
        <taxon>Terasakiellaceae</taxon>
        <taxon>Terasakiella</taxon>
    </lineage>
</organism>
<evidence type="ECO:0000256" key="1">
    <source>
        <dbReference type="PIRSR" id="PIRSR016487-1"/>
    </source>
</evidence>
<evidence type="ECO:0000259" key="2">
    <source>
        <dbReference type="PROSITE" id="PS51707"/>
    </source>
</evidence>
<evidence type="ECO:0000313" key="4">
    <source>
        <dbReference type="Proteomes" id="UP000632498"/>
    </source>
</evidence>
<sequence>MSNMMEIERKFLVTGNGWKNEARAKKISQGYISKDNQCVVRVRSKGDKSFLTIKADRGDIQRLEFEYEIPHEDCAMMLDQLCGDAISKTRYTFDYAGNTWEIDEFHGINDGLIMAEIELDTPDQAFEKPDWVGPEVSKDERFFNSYIAEHPFSTWGVSFGDLVSKFQAKE</sequence>
<dbReference type="PANTHER" id="PTHR40114">
    <property type="entry name" value="SLR0698 PROTEIN"/>
    <property type="match status" value="1"/>
</dbReference>
<protein>
    <submittedName>
        <fullName evidence="3">CYTH domain-containing protein</fullName>
    </submittedName>
</protein>
<dbReference type="Gene3D" id="2.40.320.10">
    <property type="entry name" value="Hypothetical Protein Pfu-838710-001"/>
    <property type="match status" value="1"/>
</dbReference>
<dbReference type="SMART" id="SM01118">
    <property type="entry name" value="CYTH"/>
    <property type="match status" value="1"/>
</dbReference>
<evidence type="ECO:0000313" key="3">
    <source>
        <dbReference type="EMBL" id="GGF62698.1"/>
    </source>
</evidence>
<name>A0A917F9J7_9PROT</name>
<dbReference type="AlphaFoldDB" id="A0A917F9J7"/>
<reference evidence="3" key="1">
    <citation type="journal article" date="2014" name="Int. J. Syst. Evol. Microbiol.">
        <title>Complete genome sequence of Corynebacterium casei LMG S-19264T (=DSM 44701T), isolated from a smear-ripened cheese.</title>
        <authorList>
            <consortium name="US DOE Joint Genome Institute (JGI-PGF)"/>
            <person name="Walter F."/>
            <person name="Albersmeier A."/>
            <person name="Kalinowski J."/>
            <person name="Ruckert C."/>
        </authorList>
    </citation>
    <scope>NUCLEOTIDE SEQUENCE</scope>
    <source>
        <strain evidence="3">CGMCC 1.15254</strain>
    </source>
</reference>